<protein>
    <submittedName>
        <fullName evidence="1">Uncharacterized protein</fullName>
    </submittedName>
</protein>
<gene>
    <name evidence="1" type="ORF">ADH67_01665</name>
</gene>
<dbReference type="EMBL" id="NHMP01000001">
    <property type="protein sequence ID" value="OXE51030.1"/>
    <property type="molecule type" value="Genomic_DNA"/>
</dbReference>
<evidence type="ECO:0000313" key="1">
    <source>
        <dbReference type="EMBL" id="OXE51030.1"/>
    </source>
</evidence>
<organism evidence="1 2">
    <name type="scientific">Turicimonas muris</name>
    <dbReference type="NCBI Taxonomy" id="1796652"/>
    <lineage>
        <taxon>Bacteria</taxon>
        <taxon>Pseudomonadati</taxon>
        <taxon>Pseudomonadota</taxon>
        <taxon>Betaproteobacteria</taxon>
        <taxon>Burkholderiales</taxon>
        <taxon>Sutterellaceae</taxon>
        <taxon>Turicimonas</taxon>
    </lineage>
</organism>
<comment type="caution">
    <text evidence="1">The sequence shown here is derived from an EMBL/GenBank/DDBJ whole genome shotgun (WGS) entry which is preliminary data.</text>
</comment>
<reference evidence="2" key="1">
    <citation type="submission" date="2017-05" db="EMBL/GenBank/DDBJ databases">
        <title>Improved OligoMM genomes.</title>
        <authorList>
            <person name="Garzetti D."/>
        </authorList>
    </citation>
    <scope>NUCLEOTIDE SEQUENCE [LARGE SCALE GENOMIC DNA]</scope>
    <source>
        <strain evidence="2">YL45</strain>
    </source>
</reference>
<dbReference type="GeneID" id="78363230"/>
<evidence type="ECO:0000313" key="2">
    <source>
        <dbReference type="Proteomes" id="UP000214610"/>
    </source>
</evidence>
<keyword evidence="2" id="KW-1185">Reference proteome</keyword>
<dbReference type="Proteomes" id="UP000214610">
    <property type="component" value="Unassembled WGS sequence"/>
</dbReference>
<accession>A0A227KR85</accession>
<sequence>MELTRDLGENRMGGYGSGRVGERELITNLRFLDVRWMNKHGLLKNKGVKTINWSRNGKPWGKMEILVEADNIHLIYKESRNDGPWEDKDVEIKLQKTPCRYGGFQYWFECPVCRHRVCSVYLSDTWCCRHCGHLAYPSENEDELERLRSKALKLKEKLGSEYWIKPKGMHQKTYDRLRETLLEAEVKADEAFDEKVKRLNQRIMSFGKNNP</sequence>
<proteinExistence type="predicted"/>
<dbReference type="RefSeq" id="WP_066591041.1">
    <property type="nucleotide sequence ID" value="NZ_CAJTBZ010000021.1"/>
</dbReference>
<name>A0A227KR85_9BURK</name>
<dbReference type="AlphaFoldDB" id="A0A227KR85"/>